<feature type="domain" description="C3H1-type" evidence="2">
    <location>
        <begin position="395"/>
        <end position="421"/>
    </location>
</feature>
<keyword evidence="1" id="KW-0479">Metal-binding</keyword>
<dbReference type="PANTHER" id="PTHR46156">
    <property type="entry name" value="CCCH ZINGC FINGER"/>
    <property type="match status" value="1"/>
</dbReference>
<feature type="domain" description="C3H1-type" evidence="2">
    <location>
        <begin position="422"/>
        <end position="449"/>
    </location>
</feature>
<organism evidence="3 4">
    <name type="scientific">Nesidiocoris tenuis</name>
    <dbReference type="NCBI Taxonomy" id="355587"/>
    <lineage>
        <taxon>Eukaryota</taxon>
        <taxon>Metazoa</taxon>
        <taxon>Ecdysozoa</taxon>
        <taxon>Arthropoda</taxon>
        <taxon>Hexapoda</taxon>
        <taxon>Insecta</taxon>
        <taxon>Pterygota</taxon>
        <taxon>Neoptera</taxon>
        <taxon>Paraneoptera</taxon>
        <taxon>Hemiptera</taxon>
        <taxon>Heteroptera</taxon>
        <taxon>Panheteroptera</taxon>
        <taxon>Cimicomorpha</taxon>
        <taxon>Miridae</taxon>
        <taxon>Dicyphina</taxon>
        <taxon>Nesidiocoris</taxon>
    </lineage>
</organism>
<name>A0ABN7B348_9HEMI</name>
<evidence type="ECO:0000313" key="4">
    <source>
        <dbReference type="Proteomes" id="UP001307889"/>
    </source>
</evidence>
<feature type="domain" description="C3H1-type" evidence="2">
    <location>
        <begin position="339"/>
        <end position="369"/>
    </location>
</feature>
<keyword evidence="1" id="KW-0862">Zinc</keyword>
<feature type="zinc finger region" description="C3H1-type" evidence="1">
    <location>
        <begin position="395"/>
        <end position="421"/>
    </location>
</feature>
<dbReference type="Gene3D" id="4.10.1000.10">
    <property type="entry name" value="Zinc finger, CCCH-type"/>
    <property type="match status" value="1"/>
</dbReference>
<feature type="zinc finger region" description="C3H1-type" evidence="1">
    <location>
        <begin position="339"/>
        <end position="369"/>
    </location>
</feature>
<dbReference type="Proteomes" id="UP001307889">
    <property type="component" value="Chromosome 9"/>
</dbReference>
<keyword evidence="1" id="KW-0863">Zinc-finger</keyword>
<dbReference type="EMBL" id="AP028917">
    <property type="protein sequence ID" value="BES98673.1"/>
    <property type="molecule type" value="Genomic_DNA"/>
</dbReference>
<protein>
    <submittedName>
        <fullName evidence="3">ZnF_C3H1</fullName>
    </submittedName>
</protein>
<dbReference type="PROSITE" id="PS50103">
    <property type="entry name" value="ZF_C3H1"/>
    <property type="match status" value="3"/>
</dbReference>
<keyword evidence="4" id="KW-1185">Reference proteome</keyword>
<evidence type="ECO:0000256" key="1">
    <source>
        <dbReference type="PROSITE-ProRule" id="PRU00723"/>
    </source>
</evidence>
<evidence type="ECO:0000259" key="2">
    <source>
        <dbReference type="PROSITE" id="PS50103"/>
    </source>
</evidence>
<dbReference type="SMART" id="SM00356">
    <property type="entry name" value="ZnF_C3H1"/>
    <property type="match status" value="3"/>
</dbReference>
<dbReference type="PANTHER" id="PTHR46156:SF1">
    <property type="entry name" value="ZINC FINGER CCCH DOMAIN-CONTAINING PROTEIN 3"/>
    <property type="match status" value="1"/>
</dbReference>
<feature type="zinc finger region" description="C3H1-type" evidence="1">
    <location>
        <begin position="422"/>
        <end position="449"/>
    </location>
</feature>
<evidence type="ECO:0000313" key="3">
    <source>
        <dbReference type="EMBL" id="BES98673.1"/>
    </source>
</evidence>
<sequence length="570" mass="65482">MKSAQSSTSANSKKILVNPLIAGNGIHYNKGKYTVASSNFGVKESTWSEKVHYNPKFFQNVPKKENVHINPNYLKKDPTPANNAIYVNPNFLAPAPRPAKPYAYDGNFQSTSKYKYVRKEPAAEKCVPSTMEWQEPKCVSKYRLVYSTAPSTIPTASQKSPGIQIKSKYSIRTCQPNSVSNIVNRQPKKRLSKDFKRISRTKLVRKSVLKNRRRSVPKFRNSPRYVYQKRHNKVRKYRYKFVRKSQNRSRASSECGSFKTYSRTKIVRKSILRAQIESRTFARKSPYVLRKSQYHFEASKYKFFRKDLLDKMTPASRRSHVASRIKKRKSLITLTSRLRKNNQPCPFYNRFGRCKGKARGTCNKIHDPLYVAICKKLPFGKCTDKTCLLSHDVRPGKMPTCYHYLAGLCQRDNCPYLHIKVNSKAPVCRSFLQGYCPDVFNCLKRHEYICPIFVEKGSCPKGKCCVHPHKIPTVQSKLLTENQLPLMARKPPPKPEIPLVDGNLESHPYDAETHPPLFILSDDAFSENPPLSDEAQNEKTAPKFTRYFALPLSEACDDNDVKEDDDKPDV</sequence>
<gene>
    <name evidence="3" type="ORF">NTJ_11489</name>
</gene>
<reference evidence="3 4" key="1">
    <citation type="submission" date="2023-09" db="EMBL/GenBank/DDBJ databases">
        <title>Nesidiocoris tenuis whole genome shotgun sequence.</title>
        <authorList>
            <person name="Shibata T."/>
            <person name="Shimoda M."/>
            <person name="Kobayashi T."/>
            <person name="Uehara T."/>
        </authorList>
    </citation>
    <scope>NUCLEOTIDE SEQUENCE [LARGE SCALE GENOMIC DNA]</scope>
    <source>
        <strain evidence="3 4">Japan</strain>
    </source>
</reference>
<accession>A0ABN7B348</accession>
<proteinExistence type="predicted"/>
<dbReference type="InterPro" id="IPR000571">
    <property type="entry name" value="Znf_CCCH"/>
</dbReference>